<organism evidence="4 5">
    <name type="scientific">Ethanoligenens harbinense (strain DSM 18485 / JCM 12961 / CGMCC 1.5033 / YUAN-3)</name>
    <dbReference type="NCBI Taxonomy" id="663278"/>
    <lineage>
        <taxon>Bacteria</taxon>
        <taxon>Bacillati</taxon>
        <taxon>Bacillota</taxon>
        <taxon>Clostridia</taxon>
        <taxon>Eubacteriales</taxon>
        <taxon>Oscillospiraceae</taxon>
        <taxon>Ethanoligenens</taxon>
    </lineage>
</organism>
<dbReference type="InterPro" id="IPR013126">
    <property type="entry name" value="Hsp_70_fam"/>
</dbReference>
<dbReference type="PANTHER" id="PTHR19375">
    <property type="entry name" value="HEAT SHOCK PROTEIN 70KDA"/>
    <property type="match status" value="1"/>
</dbReference>
<dbReference type="Gene3D" id="3.90.640.10">
    <property type="entry name" value="Actin, Chain A, domain 4"/>
    <property type="match status" value="1"/>
</dbReference>
<evidence type="ECO:0000256" key="1">
    <source>
        <dbReference type="ARBA" id="ARBA00022741"/>
    </source>
</evidence>
<keyword evidence="2" id="KW-0067">ATP-binding</keyword>
<dbReference type="STRING" id="663278.Ethha_1270"/>
<dbReference type="GO" id="GO:0005524">
    <property type="term" value="F:ATP binding"/>
    <property type="evidence" value="ECO:0007669"/>
    <property type="project" value="UniProtKB-KW"/>
</dbReference>
<dbReference type="Gene3D" id="3.30.420.40">
    <property type="match status" value="2"/>
</dbReference>
<keyword evidence="4" id="KW-0346">Stress response</keyword>
<dbReference type="AlphaFoldDB" id="E6U5Q4"/>
<reference evidence="4 5" key="1">
    <citation type="submission" date="2010-12" db="EMBL/GenBank/DDBJ databases">
        <title>Complete sequence of Ethanoligenens harbinense YUAN-3.</title>
        <authorList>
            <person name="Lucas S."/>
            <person name="Copeland A."/>
            <person name="Lapidus A."/>
            <person name="Cheng J.-F."/>
            <person name="Bruce D."/>
            <person name="Goodwin L."/>
            <person name="Pitluck S."/>
            <person name="Chertkov O."/>
            <person name="Misra M."/>
            <person name="Detter J.C."/>
            <person name="Han C."/>
            <person name="Tapia R."/>
            <person name="Land M."/>
            <person name="Hauser L."/>
            <person name="Jeffries C."/>
            <person name="Kyrpides N."/>
            <person name="Ivanova N."/>
            <person name="Mikhailova N."/>
            <person name="Wang A."/>
            <person name="Mouttaki H."/>
            <person name="He Z."/>
            <person name="Zhou J."/>
            <person name="Hemme C.L."/>
            <person name="Woyke T."/>
        </authorList>
    </citation>
    <scope>NUCLEOTIDE SEQUENCE [LARGE SCALE GENOMIC DNA]</scope>
    <source>
        <strain evidence="5">DSM 18485 / JCM 12961 / CGMCC 1.5033 / YUAN-3</strain>
    </source>
</reference>
<dbReference type="EMBL" id="CP002400">
    <property type="protein sequence ID" value="ADU26813.1"/>
    <property type="molecule type" value="Genomic_DNA"/>
</dbReference>
<accession>E6U5Q4</accession>
<evidence type="ECO:0000313" key="4">
    <source>
        <dbReference type="EMBL" id="ADU26813.1"/>
    </source>
</evidence>
<dbReference type="Pfam" id="PF00012">
    <property type="entry name" value="HSP70"/>
    <property type="match status" value="1"/>
</dbReference>
<dbReference type="InterPro" id="IPR043129">
    <property type="entry name" value="ATPase_NBD"/>
</dbReference>
<evidence type="ECO:0000256" key="2">
    <source>
        <dbReference type="ARBA" id="ARBA00022840"/>
    </source>
</evidence>
<gene>
    <name evidence="4" type="ordered locus">Ethha_1270</name>
</gene>
<dbReference type="eggNOG" id="COG0443">
    <property type="taxonomic scope" value="Bacteria"/>
</dbReference>
<dbReference type="PRINTS" id="PR00301">
    <property type="entry name" value="HEATSHOCK70"/>
</dbReference>
<dbReference type="RefSeq" id="WP_013485168.1">
    <property type="nucleotide sequence ID" value="NC_014828.1"/>
</dbReference>
<name>E6U5Q4_ETHHY</name>
<dbReference type="Proteomes" id="UP000001551">
    <property type="component" value="Chromosome"/>
</dbReference>
<dbReference type="HOGENOM" id="CLU_559901_0_0_9"/>
<keyword evidence="5" id="KW-1185">Reference proteome</keyword>
<dbReference type="SUPFAM" id="SSF53067">
    <property type="entry name" value="Actin-like ATPase domain"/>
    <property type="match status" value="2"/>
</dbReference>
<dbReference type="GO" id="GO:0140662">
    <property type="term" value="F:ATP-dependent protein folding chaperone"/>
    <property type="evidence" value="ECO:0007669"/>
    <property type="project" value="InterPro"/>
</dbReference>
<dbReference type="KEGG" id="eha:Ethha_1270"/>
<evidence type="ECO:0000256" key="3">
    <source>
        <dbReference type="ARBA" id="ARBA00023186"/>
    </source>
</evidence>
<protein>
    <submittedName>
        <fullName evidence="4">Heat shock protein 70</fullName>
    </submittedName>
</protein>
<proteinExistence type="predicted"/>
<keyword evidence="1" id="KW-0547">Nucleotide-binding</keyword>
<evidence type="ECO:0000313" key="5">
    <source>
        <dbReference type="Proteomes" id="UP000001551"/>
    </source>
</evidence>
<keyword evidence="3" id="KW-0143">Chaperone</keyword>
<sequence>MQKGSFIGIDFGTTNTSVVRVFNDEHGYKTVNLGEGGDYPFSSIVAIPRQNGGSLKFGRDIKNHREELSSDYEIFTSMKSFLGTNKEFKVGDHRYSATEITTLFLKYIKDYISRTHPDVDLSKAGLSFPVDFSPEARRELRTAAENAGIKVNSFLSESTAAYFANRKAGQAFSKVMVLDWGGGTFDISILELKKNSITETAVFGERVGGDDIDFALAKRVHAEIIKKSEVYNPVAFEDMNLASKDYLISWCEKAKIEISNTEDDYESAIYNYGMYGTKSITVSVNLFNGVVEPIIKSRIRKAVDAALGRANLKPASIDAIVIVGGSSNLASYEEAITNIFKDSQVILPDKPQWSTAEGAALMQIIGGNFKLNNSLGLYLSDGSIFPILKEGEHGVGSVIETLSFSLTEDTQDAHFNFANEDGVMFERATIPTKGYLNEIIRLSARIDDDQIARIQLYNNSMGDLQHSKPTNVEVNKLTFYYDISGLK</sequence>